<dbReference type="SUPFAM" id="SSF52540">
    <property type="entry name" value="P-loop containing nucleoside triphosphate hydrolases"/>
    <property type="match status" value="1"/>
</dbReference>
<accession>A0ABV8FBU2</accession>
<proteinExistence type="predicted"/>
<evidence type="ECO:0008006" key="3">
    <source>
        <dbReference type="Google" id="ProtNLM"/>
    </source>
</evidence>
<evidence type="ECO:0000313" key="2">
    <source>
        <dbReference type="Proteomes" id="UP001595698"/>
    </source>
</evidence>
<dbReference type="Gene3D" id="2.40.10.10">
    <property type="entry name" value="Trypsin-like serine proteases"/>
    <property type="match status" value="1"/>
</dbReference>
<organism evidence="1 2">
    <name type="scientific">Streptosporangium jomthongense</name>
    <dbReference type="NCBI Taxonomy" id="1193683"/>
    <lineage>
        <taxon>Bacteria</taxon>
        <taxon>Bacillati</taxon>
        <taxon>Actinomycetota</taxon>
        <taxon>Actinomycetes</taxon>
        <taxon>Streptosporangiales</taxon>
        <taxon>Streptosporangiaceae</taxon>
        <taxon>Streptosporangium</taxon>
    </lineage>
</organism>
<dbReference type="EMBL" id="JBHSBC010000051">
    <property type="protein sequence ID" value="MFC3986131.1"/>
    <property type="molecule type" value="Genomic_DNA"/>
</dbReference>
<sequence length="795" mass="84225">MQRQRVVAVVTTTSVAASGRGSGYVVGPRLVLTSAHVTGPTGSPVEVFHPGHPQTYCGRVVWSGTPGGCDDAALVVIDDQAWRPPPGRAVRWGRTLTYRPGIPCESWGLPALVQREGRPADLLQPSGTLNPGDRYVGDRYVMAVTGTAPEAPMDGSSPWAGMSGAALFCGDLLAGVITADPAGRGHSHLEAVPAYVLHHDPAFRAVLGEHSAIEEREGVVLEPIEFQHLAEAADPAAVVVPGGIGVSPAGLLRARRQIVPFHGRQDVLARLNAWADLPGFGALLLHGVGGQGKTRLATHLAGQLAAAGWGTLWLRPNASPADLAVIADTAAGLLVVIDYAESRTDQVTALLEAATRLESLCPLKVLLVARTAGSWWHSLKRASHTNGALLEHAPLIDLQALEQDPAERGHAYRQAALAFAHALQQAPTLAGAGESWSALAAALPLPAALGTAQRGNALTLHMSALADLLDAATGATAVDGGHEAGWAEAAGVEDRLLEHEERYWRSAAVVFGLYDRTRDGLVLPQVLTDALAAATALGAADHSQALALLARLPALAEQSTAERRERVRDWLAALYPPTDPHQPWGTLQPDLVAERFIGRHLPARPGLADRLTIGADTAQAVQLLTIYTRAAGHRVFAGSLDAALTALCARQAAVLVPAAIEVAPQAERPAPLLDALQQMLNVPDLPHTTVQAWHDHLPQYSQVLAGWAVDLTTRLTTWHRDHQDLPNLALSSNSLSIRLGDLGRREEGLAAIEEATDIYRKLARTHPDAHLPDLAMSLNNLSIRLGDLGRREEGL</sequence>
<dbReference type="InterPro" id="IPR009003">
    <property type="entry name" value="Peptidase_S1_PA"/>
</dbReference>
<reference evidence="2" key="1">
    <citation type="journal article" date="2019" name="Int. J. Syst. Evol. Microbiol.">
        <title>The Global Catalogue of Microorganisms (GCM) 10K type strain sequencing project: providing services to taxonomists for standard genome sequencing and annotation.</title>
        <authorList>
            <consortium name="The Broad Institute Genomics Platform"/>
            <consortium name="The Broad Institute Genome Sequencing Center for Infectious Disease"/>
            <person name="Wu L."/>
            <person name="Ma J."/>
        </authorList>
    </citation>
    <scope>NUCLEOTIDE SEQUENCE [LARGE SCALE GENOMIC DNA]</scope>
    <source>
        <strain evidence="2">TBRC 7912</strain>
    </source>
</reference>
<keyword evidence="2" id="KW-1185">Reference proteome</keyword>
<dbReference type="Proteomes" id="UP001595698">
    <property type="component" value="Unassembled WGS sequence"/>
</dbReference>
<evidence type="ECO:0000313" key="1">
    <source>
        <dbReference type="EMBL" id="MFC3986131.1"/>
    </source>
</evidence>
<dbReference type="InterPro" id="IPR011990">
    <property type="entry name" value="TPR-like_helical_dom_sf"/>
</dbReference>
<name>A0ABV8FBU2_9ACTN</name>
<dbReference type="InterPro" id="IPR043504">
    <property type="entry name" value="Peptidase_S1_PA_chymotrypsin"/>
</dbReference>
<feature type="non-terminal residue" evidence="1">
    <location>
        <position position="795"/>
    </location>
</feature>
<dbReference type="SUPFAM" id="SSF50494">
    <property type="entry name" value="Trypsin-like serine proteases"/>
    <property type="match status" value="1"/>
</dbReference>
<dbReference type="InterPro" id="IPR027417">
    <property type="entry name" value="P-loop_NTPase"/>
</dbReference>
<gene>
    <name evidence="1" type="ORF">ACFOYY_38800</name>
</gene>
<comment type="caution">
    <text evidence="1">The sequence shown here is derived from an EMBL/GenBank/DDBJ whole genome shotgun (WGS) entry which is preliminary data.</text>
</comment>
<protein>
    <recommendedName>
        <fullName evidence="3">Tetratricopeptide repeat protein</fullName>
    </recommendedName>
</protein>
<dbReference type="Gene3D" id="1.25.40.10">
    <property type="entry name" value="Tetratricopeptide repeat domain"/>
    <property type="match status" value="1"/>
</dbReference>